<gene>
    <name evidence="2" type="ORF">D9758_015672</name>
</gene>
<evidence type="ECO:0000313" key="2">
    <source>
        <dbReference type="EMBL" id="KAF5336690.1"/>
    </source>
</evidence>
<keyword evidence="1" id="KW-0812">Transmembrane</keyword>
<protein>
    <submittedName>
        <fullName evidence="2">Uncharacterized protein</fullName>
    </submittedName>
</protein>
<evidence type="ECO:0000256" key="1">
    <source>
        <dbReference type="SAM" id="Phobius"/>
    </source>
</evidence>
<dbReference type="OrthoDB" id="2366471at2759"/>
<comment type="caution">
    <text evidence="2">The sequence shown here is derived from an EMBL/GenBank/DDBJ whole genome shotgun (WGS) entry which is preliminary data.</text>
</comment>
<feature type="transmembrane region" description="Helical" evidence="1">
    <location>
        <begin position="208"/>
        <end position="229"/>
    </location>
</feature>
<keyword evidence="3" id="KW-1185">Reference proteome</keyword>
<dbReference type="EMBL" id="JAACJM010000225">
    <property type="protein sequence ID" value="KAF5336690.1"/>
    <property type="molecule type" value="Genomic_DNA"/>
</dbReference>
<keyword evidence="1" id="KW-1133">Transmembrane helix</keyword>
<reference evidence="2 3" key="1">
    <citation type="journal article" date="2020" name="ISME J.">
        <title>Uncovering the hidden diversity of litter-decomposition mechanisms in mushroom-forming fungi.</title>
        <authorList>
            <person name="Floudas D."/>
            <person name="Bentzer J."/>
            <person name="Ahren D."/>
            <person name="Johansson T."/>
            <person name="Persson P."/>
            <person name="Tunlid A."/>
        </authorList>
    </citation>
    <scope>NUCLEOTIDE SEQUENCE [LARGE SCALE GENOMIC DNA]</scope>
    <source>
        <strain evidence="2 3">CBS 291.85</strain>
    </source>
</reference>
<sequence length="307" mass="33742">MPPILQNVLSAANPSFQLDASGLAGFFGGPEAVSAMKTVQLYTGRRWLVWYNSPGGYEVAKHYGQLAKSPFWRGFCPGARIDPAELFGLNGHRDPEFLGVHTGVIMKETGHLGHLFFRNVKEKGEVQKVGNRETTPQIVTVVKLKGITLDYPKENPTNTSSDSMTTVPKCKPIPFTASIRDFSVLFGSLIPILSSLVCTIVCALHGDWFAFSLILLGMLANGITCCIFGSGRVKINFVSPPDKSPPGDGLMMLDESAIIVLGAEKEIYQVTRAHISVEFPDWIKWRDYSIVGCCSVFRCFSCLHKFC</sequence>
<dbReference type="AlphaFoldDB" id="A0A8H5C7I0"/>
<name>A0A8H5C7I0_9AGAR</name>
<feature type="transmembrane region" description="Helical" evidence="1">
    <location>
        <begin position="182"/>
        <end position="202"/>
    </location>
</feature>
<dbReference type="Proteomes" id="UP000559256">
    <property type="component" value="Unassembled WGS sequence"/>
</dbReference>
<evidence type="ECO:0000313" key="3">
    <source>
        <dbReference type="Proteomes" id="UP000559256"/>
    </source>
</evidence>
<proteinExistence type="predicted"/>
<accession>A0A8H5C7I0</accession>
<keyword evidence="1" id="KW-0472">Membrane</keyword>
<organism evidence="2 3">
    <name type="scientific">Tetrapyrgos nigripes</name>
    <dbReference type="NCBI Taxonomy" id="182062"/>
    <lineage>
        <taxon>Eukaryota</taxon>
        <taxon>Fungi</taxon>
        <taxon>Dikarya</taxon>
        <taxon>Basidiomycota</taxon>
        <taxon>Agaricomycotina</taxon>
        <taxon>Agaricomycetes</taxon>
        <taxon>Agaricomycetidae</taxon>
        <taxon>Agaricales</taxon>
        <taxon>Marasmiineae</taxon>
        <taxon>Marasmiaceae</taxon>
        <taxon>Tetrapyrgos</taxon>
    </lineage>
</organism>